<gene>
    <name evidence="2" type="ORF">PNBC_20410</name>
</gene>
<name>A0A167AN55_9BACL</name>
<reference evidence="2 3" key="1">
    <citation type="submission" date="2016-02" db="EMBL/GenBank/DDBJ databases">
        <title>Paenibacillus sp. LPB0068, isolated from Crassostrea gigas.</title>
        <authorList>
            <person name="Shin S.-K."/>
            <person name="Yi H."/>
        </authorList>
    </citation>
    <scope>NUCLEOTIDE SEQUENCE [LARGE SCALE GENOMIC DNA]</scope>
    <source>
        <strain evidence="2 3">LPB0068</strain>
    </source>
</reference>
<sequence length="189" mass="22750">MNPYAQWITLLWMLFSGTTMGLAYDSYRVLSNQFRFPKWTIHLMDFIYWCAMAIFVFRMLYISNQGELRFYAFVGLFLGIWSYFLILSVTTQRFVVMLIKVVQYVLYLLKRLLIVLVWIPIRSLYRMVVGLLGIIWSIVMFILGIVLRCLYPFWKLLKWATLPTLSRLGVPDRIKKWTRICVDLWNRWT</sequence>
<evidence type="ECO:0000256" key="1">
    <source>
        <dbReference type="SAM" id="Phobius"/>
    </source>
</evidence>
<dbReference type="KEGG" id="pcx:LPB68_11710"/>
<organism evidence="2 3">
    <name type="scientific">Paenibacillus crassostreae</name>
    <dbReference type="NCBI Taxonomy" id="1763538"/>
    <lineage>
        <taxon>Bacteria</taxon>
        <taxon>Bacillati</taxon>
        <taxon>Bacillota</taxon>
        <taxon>Bacilli</taxon>
        <taxon>Bacillales</taxon>
        <taxon>Paenibacillaceae</taxon>
        <taxon>Paenibacillus</taxon>
    </lineage>
</organism>
<dbReference type="Proteomes" id="UP000077134">
    <property type="component" value="Unassembled WGS sequence"/>
</dbReference>
<dbReference type="Pfam" id="PF09578">
    <property type="entry name" value="Spore_YabQ"/>
    <property type="match status" value="1"/>
</dbReference>
<dbReference type="RefSeq" id="WP_068661277.1">
    <property type="nucleotide sequence ID" value="NZ_CP017770.1"/>
</dbReference>
<evidence type="ECO:0000313" key="2">
    <source>
        <dbReference type="EMBL" id="OAB71230.1"/>
    </source>
</evidence>
<dbReference type="EMBL" id="LSFN01000042">
    <property type="protein sequence ID" value="OAB71230.1"/>
    <property type="molecule type" value="Genomic_DNA"/>
</dbReference>
<feature type="transmembrane region" description="Helical" evidence="1">
    <location>
        <begin position="101"/>
        <end position="121"/>
    </location>
</feature>
<dbReference type="STRING" id="1763538.LPB68_11710"/>
<feature type="transmembrane region" description="Helical" evidence="1">
    <location>
        <begin position="46"/>
        <end position="64"/>
    </location>
</feature>
<keyword evidence="1" id="KW-0472">Membrane</keyword>
<feature type="transmembrane region" description="Helical" evidence="1">
    <location>
        <begin position="6"/>
        <end position="25"/>
    </location>
</feature>
<dbReference type="OrthoDB" id="1653819at2"/>
<keyword evidence="1" id="KW-1133">Transmembrane helix</keyword>
<dbReference type="AlphaFoldDB" id="A0A167AN55"/>
<accession>A0A167AN55</accession>
<proteinExistence type="predicted"/>
<dbReference type="NCBIfam" id="TIGR02893">
    <property type="entry name" value="spore_yabQ"/>
    <property type="match status" value="1"/>
</dbReference>
<feature type="transmembrane region" description="Helical" evidence="1">
    <location>
        <begin position="127"/>
        <end position="151"/>
    </location>
</feature>
<evidence type="ECO:0000313" key="3">
    <source>
        <dbReference type="Proteomes" id="UP000077134"/>
    </source>
</evidence>
<feature type="transmembrane region" description="Helical" evidence="1">
    <location>
        <begin position="70"/>
        <end position="89"/>
    </location>
</feature>
<comment type="caution">
    <text evidence="2">The sequence shown here is derived from an EMBL/GenBank/DDBJ whole genome shotgun (WGS) entry which is preliminary data.</text>
</comment>
<dbReference type="InterPro" id="IPR019074">
    <property type="entry name" value="YabQ"/>
</dbReference>
<keyword evidence="1" id="KW-0812">Transmembrane</keyword>
<protein>
    <submittedName>
        <fullName evidence="2">Spore cortex biosynthesis protein YabQ</fullName>
    </submittedName>
</protein>
<keyword evidence="3" id="KW-1185">Reference proteome</keyword>